<keyword evidence="1" id="KW-0472">Membrane</keyword>
<keyword evidence="1" id="KW-1133">Transmembrane helix</keyword>
<evidence type="ECO:0000313" key="2">
    <source>
        <dbReference type="EMBL" id="GBC10704.1"/>
    </source>
</evidence>
<feature type="transmembrane region" description="Helical" evidence="1">
    <location>
        <begin position="247"/>
        <end position="269"/>
    </location>
</feature>
<gene>
    <name evidence="2" type="ORF">RclHR1_09830013</name>
</gene>
<reference evidence="2 3" key="1">
    <citation type="submission" date="2017-11" db="EMBL/GenBank/DDBJ databases">
        <title>The genome of Rhizophagus clarus HR1 reveals common genetic basis of auxotrophy among arbuscular mycorrhizal fungi.</title>
        <authorList>
            <person name="Kobayashi Y."/>
        </authorList>
    </citation>
    <scope>NUCLEOTIDE SEQUENCE [LARGE SCALE GENOMIC DNA]</scope>
    <source>
        <strain evidence="2 3">HR1</strain>
    </source>
</reference>
<feature type="transmembrane region" description="Helical" evidence="1">
    <location>
        <begin position="73"/>
        <end position="94"/>
    </location>
</feature>
<dbReference type="EMBL" id="BEXD01004407">
    <property type="protein sequence ID" value="GBC10704.1"/>
    <property type="molecule type" value="Genomic_DNA"/>
</dbReference>
<comment type="caution">
    <text evidence="2">The sequence shown here is derived from an EMBL/GenBank/DDBJ whole genome shotgun (WGS) entry which is preliminary data.</text>
</comment>
<dbReference type="Proteomes" id="UP000247702">
    <property type="component" value="Unassembled WGS sequence"/>
</dbReference>
<name>A0A2Z6S5Q2_9GLOM</name>
<protein>
    <recommendedName>
        <fullName evidence="4">Reverse transcriptase domain-containing protein</fullName>
    </recommendedName>
</protein>
<proteinExistence type="predicted"/>
<evidence type="ECO:0000313" key="3">
    <source>
        <dbReference type="Proteomes" id="UP000247702"/>
    </source>
</evidence>
<sequence length="271" mass="31092">MNAYASQFKKRNSQIDSLDAHPTWKKAFEPILNADEPIYESIENNFTLAFWKKILQDINKNSAPGTSSITYQLMFHLPSIFVEVILVFYHTIFLTRLVPADWRFSTIFSIPKPEKFGYNMANVRPIALLEVVRKIFTKFISTQLSDILQDHNILCKANYCGLKGEFSSGLGVLNFDCWFFKVFGHVENLTSGHWTCEIWVSIVALELPEWALVLGLWKHQDGFGIGILETSKCFLGSGYWNAKMYNYLQFLFGYWVLVFVGSLVILALIGL</sequence>
<organism evidence="2 3">
    <name type="scientific">Rhizophagus clarus</name>
    <dbReference type="NCBI Taxonomy" id="94130"/>
    <lineage>
        <taxon>Eukaryota</taxon>
        <taxon>Fungi</taxon>
        <taxon>Fungi incertae sedis</taxon>
        <taxon>Mucoromycota</taxon>
        <taxon>Glomeromycotina</taxon>
        <taxon>Glomeromycetes</taxon>
        <taxon>Glomerales</taxon>
        <taxon>Glomeraceae</taxon>
        <taxon>Rhizophagus</taxon>
    </lineage>
</organism>
<keyword evidence="3" id="KW-1185">Reference proteome</keyword>
<accession>A0A2Z6S5Q2</accession>
<dbReference type="AlphaFoldDB" id="A0A2Z6S5Q2"/>
<evidence type="ECO:0008006" key="4">
    <source>
        <dbReference type="Google" id="ProtNLM"/>
    </source>
</evidence>
<keyword evidence="1" id="KW-0812">Transmembrane</keyword>
<evidence type="ECO:0000256" key="1">
    <source>
        <dbReference type="SAM" id="Phobius"/>
    </source>
</evidence>